<gene>
    <name evidence="6" type="ORF">BN11_4120001</name>
</gene>
<dbReference type="Gene3D" id="2.60.40.420">
    <property type="entry name" value="Cupredoxins - blue copper proteins"/>
    <property type="match status" value="1"/>
</dbReference>
<dbReference type="Pfam" id="PF13473">
    <property type="entry name" value="Cupredoxin_1"/>
    <property type="match status" value="1"/>
</dbReference>
<evidence type="ECO:0000313" key="7">
    <source>
        <dbReference type="Proteomes" id="UP000035763"/>
    </source>
</evidence>
<name>W6JYP6_9MICO</name>
<dbReference type="InterPro" id="IPR028096">
    <property type="entry name" value="EfeO_Cupredoxin"/>
</dbReference>
<sequence>MTATDTECTVSANTAPAGKVTFTVTNKGTKINEFYVYAEGDRIVGEVENITPGLSRDFIVEVSEPGSYETACKPGMVGNGIRSAFTVTGDAPAAKTDDQDLQAAVAGYSRWVNSQGDAFLTRTTEFVELVKAGKVEEAKALYPVARSYWERIEPVAESFGDLDPKIDGREDVVEEGMAFTGYHRLEKDLWVDGLQKDTSAIADQLLADVTELVTKAKSVELNPLQLANGSKALLDEIATGKITGEEERYSHTDLWDFEANFEGSKQAIAELRPYLTKKDAALVGRIDATGKALGDLLETYRQGDGFVLYTDLTEDDVKKLTQALDAFSENVAQVAGVVAKA</sequence>
<dbReference type="InterPro" id="IPR008972">
    <property type="entry name" value="Cupredoxin"/>
</dbReference>
<evidence type="ECO:0000256" key="3">
    <source>
        <dbReference type="ARBA" id="ARBA00022729"/>
    </source>
</evidence>
<dbReference type="AlphaFoldDB" id="W6JYP6"/>
<evidence type="ECO:0000256" key="2">
    <source>
        <dbReference type="ARBA" id="ARBA00005989"/>
    </source>
</evidence>
<reference evidence="6 7" key="1">
    <citation type="journal article" date="2013" name="ISME J.">
        <title>A metabolic model for members of the genus Tetrasphaera involved in enhanced biological phosphorus removal.</title>
        <authorList>
            <person name="Kristiansen R."/>
            <person name="Nguyen H.T.T."/>
            <person name="Saunders A.M."/>
            <person name="Nielsen J.L."/>
            <person name="Wimmer R."/>
            <person name="Le V.Q."/>
            <person name="McIlroy S.J."/>
            <person name="Petrovski S."/>
            <person name="Seviour R.J."/>
            <person name="Calteau A."/>
            <person name="Nielsen K.L."/>
            <person name="Nielsen P.H."/>
        </authorList>
    </citation>
    <scope>NUCLEOTIDE SEQUENCE [LARGE SCALE GENOMIC DNA]</scope>
    <source>
        <strain evidence="6 7">Ben110</strain>
    </source>
</reference>
<dbReference type="GO" id="GO:0042597">
    <property type="term" value="C:periplasmic space"/>
    <property type="evidence" value="ECO:0007669"/>
    <property type="project" value="UniProtKB-SubCell"/>
</dbReference>
<evidence type="ECO:0000259" key="5">
    <source>
        <dbReference type="Pfam" id="PF13473"/>
    </source>
</evidence>
<comment type="similarity">
    <text evidence="2">Belongs to the EfeM/EfeO family.</text>
</comment>
<dbReference type="InterPro" id="IPR018976">
    <property type="entry name" value="Imelysin-like"/>
</dbReference>
<dbReference type="InterPro" id="IPR053377">
    <property type="entry name" value="Iron_uptake_EfeM/EfeO"/>
</dbReference>
<dbReference type="InterPro" id="IPR034981">
    <property type="entry name" value="Imelysin-like_EfeO/Algp7"/>
</dbReference>
<keyword evidence="6" id="KW-0449">Lipoprotein</keyword>
<dbReference type="NCBIfam" id="NF041757">
    <property type="entry name" value="EfeO"/>
    <property type="match status" value="1"/>
</dbReference>
<comment type="caution">
    <text evidence="6">The sequence shown here is derived from an EMBL/GenBank/DDBJ whole genome shotgun (WGS) entry which is preliminary data.</text>
</comment>
<organism evidence="6 7">
    <name type="scientific">Nostocoides australiense Ben110</name>
    <dbReference type="NCBI Taxonomy" id="1193182"/>
    <lineage>
        <taxon>Bacteria</taxon>
        <taxon>Bacillati</taxon>
        <taxon>Actinomycetota</taxon>
        <taxon>Actinomycetes</taxon>
        <taxon>Micrococcales</taxon>
        <taxon>Intrasporangiaceae</taxon>
        <taxon>Nostocoides</taxon>
    </lineage>
</organism>
<keyword evidence="3" id="KW-0732">Signal</keyword>
<feature type="domain" description="Imelysin-like" evidence="4">
    <location>
        <begin position="104"/>
        <end position="330"/>
    </location>
</feature>
<dbReference type="STRING" id="1193182.BN11_4120001"/>
<feature type="domain" description="EfeO-type cupredoxin-like" evidence="5">
    <location>
        <begin position="2"/>
        <end position="76"/>
    </location>
</feature>
<accession>W6JYP6</accession>
<keyword evidence="7" id="KW-1185">Reference proteome</keyword>
<protein>
    <submittedName>
        <fullName evidence="6">Putative lipoprotein</fullName>
    </submittedName>
</protein>
<dbReference type="InterPro" id="IPR038352">
    <property type="entry name" value="Imelysin_sf"/>
</dbReference>
<dbReference type="Pfam" id="PF09375">
    <property type="entry name" value="Peptidase_M75"/>
    <property type="match status" value="1"/>
</dbReference>
<proteinExistence type="inferred from homology"/>
<dbReference type="Gene3D" id="1.20.1420.20">
    <property type="entry name" value="M75 peptidase, HXXE motif"/>
    <property type="match status" value="1"/>
</dbReference>
<dbReference type="CDD" id="cd14656">
    <property type="entry name" value="Imelysin-like_EfeO"/>
    <property type="match status" value="1"/>
</dbReference>
<evidence type="ECO:0000259" key="4">
    <source>
        <dbReference type="Pfam" id="PF09375"/>
    </source>
</evidence>
<dbReference type="PANTHER" id="PTHR39192:SF1">
    <property type="entry name" value="IRON UPTAKE SYSTEM COMPONENT EFEO"/>
    <property type="match status" value="1"/>
</dbReference>
<evidence type="ECO:0000256" key="1">
    <source>
        <dbReference type="ARBA" id="ARBA00004418"/>
    </source>
</evidence>
<dbReference type="EMBL" id="CAJA01000349">
    <property type="protein sequence ID" value="CCH74257.1"/>
    <property type="molecule type" value="Genomic_DNA"/>
</dbReference>
<evidence type="ECO:0000313" key="6">
    <source>
        <dbReference type="EMBL" id="CCH74257.1"/>
    </source>
</evidence>
<dbReference type="PANTHER" id="PTHR39192">
    <property type="entry name" value="IRON UPTAKE SYSTEM COMPONENT EFEO"/>
    <property type="match status" value="1"/>
</dbReference>
<comment type="subcellular location">
    <subcellularLocation>
        <location evidence="1">Periplasm</location>
    </subcellularLocation>
</comment>
<dbReference type="InterPro" id="IPR050894">
    <property type="entry name" value="EfeM/EfeO_iron_uptake"/>
</dbReference>
<dbReference type="Proteomes" id="UP000035763">
    <property type="component" value="Unassembled WGS sequence"/>
</dbReference>